<comment type="caution">
    <text evidence="6">The sequence shown here is derived from an EMBL/GenBank/DDBJ whole genome shotgun (WGS) entry which is preliminary data.</text>
</comment>
<protein>
    <submittedName>
        <fullName evidence="6">Tetratricopeptide repeat protein</fullName>
    </submittedName>
</protein>
<proteinExistence type="predicted"/>
<evidence type="ECO:0000256" key="3">
    <source>
        <dbReference type="PROSITE-ProRule" id="PRU00339"/>
    </source>
</evidence>
<gene>
    <name evidence="6" type="ORF">E6K72_04365</name>
</gene>
<evidence type="ECO:0000259" key="5">
    <source>
        <dbReference type="Pfam" id="PF13231"/>
    </source>
</evidence>
<reference evidence="6 7" key="1">
    <citation type="journal article" date="2019" name="Nat. Microbiol.">
        <title>Mediterranean grassland soil C-N compound turnover is dependent on rainfall and depth, and is mediated by genomically divergent microorganisms.</title>
        <authorList>
            <person name="Diamond S."/>
            <person name="Andeer P.F."/>
            <person name="Li Z."/>
            <person name="Crits-Christoph A."/>
            <person name="Burstein D."/>
            <person name="Anantharaman K."/>
            <person name="Lane K.R."/>
            <person name="Thomas B.C."/>
            <person name="Pan C."/>
            <person name="Northen T.R."/>
            <person name="Banfield J.F."/>
        </authorList>
    </citation>
    <scope>NUCLEOTIDE SEQUENCE [LARGE SCALE GENOMIC DNA]</scope>
    <source>
        <strain evidence="6">WS_2</strain>
    </source>
</reference>
<keyword evidence="4" id="KW-0472">Membrane</keyword>
<dbReference type="InterPro" id="IPR019734">
    <property type="entry name" value="TPR_rpt"/>
</dbReference>
<evidence type="ECO:0000313" key="6">
    <source>
        <dbReference type="EMBL" id="TMQ56803.1"/>
    </source>
</evidence>
<dbReference type="InterPro" id="IPR052346">
    <property type="entry name" value="O-mannosyl-transferase_TMTC"/>
</dbReference>
<feature type="transmembrane region" description="Helical" evidence="4">
    <location>
        <begin position="128"/>
        <end position="151"/>
    </location>
</feature>
<keyword evidence="2 3" id="KW-0802">TPR repeat</keyword>
<feature type="transmembrane region" description="Helical" evidence="4">
    <location>
        <begin position="310"/>
        <end position="329"/>
    </location>
</feature>
<feature type="transmembrane region" description="Helical" evidence="4">
    <location>
        <begin position="163"/>
        <end position="190"/>
    </location>
</feature>
<dbReference type="InterPro" id="IPR038731">
    <property type="entry name" value="RgtA/B/C-like"/>
</dbReference>
<dbReference type="PROSITE" id="PS50005">
    <property type="entry name" value="TPR"/>
    <property type="match status" value="1"/>
</dbReference>
<feature type="transmembrane region" description="Helical" evidence="4">
    <location>
        <begin position="238"/>
        <end position="260"/>
    </location>
</feature>
<feature type="transmembrane region" description="Helical" evidence="4">
    <location>
        <begin position="280"/>
        <end position="303"/>
    </location>
</feature>
<dbReference type="Gene3D" id="1.25.40.10">
    <property type="entry name" value="Tetratricopeptide repeat domain"/>
    <property type="match status" value="1"/>
</dbReference>
<accession>A0A538SZK0</accession>
<keyword evidence="1" id="KW-0677">Repeat</keyword>
<dbReference type="SUPFAM" id="SSF48452">
    <property type="entry name" value="TPR-like"/>
    <property type="match status" value="1"/>
</dbReference>
<feature type="transmembrane region" description="Helical" evidence="4">
    <location>
        <begin position="104"/>
        <end position="122"/>
    </location>
</feature>
<sequence length="492" mass="54092">MAALVVTGAAIIAYHNSFETPFLFDDQPHILRNPQIRHLWPPWEAMAHTGRPIVQLSLAANYAVSGFDPWSYHAMNVAIHVLAGLVLLGIVHRTFASIELRDRYRPAAAGLAIASALIWIVHPLQTEAVTYVIQRSESLASLFYLITLYGAIRGADSARAWRWYVVSVASCALGMGSKPVMVTAPVAILIYDRMFLARSFRELWDARRGLYFGLFATLGLMPLLFANGPQEWRTSAGLGVSGVTPVLYAGTEPGVIVHYLRLCLWPQPLCLDYDWPIARTASAIVAPAVTIAALVSLTAWALWKRSRLGFLGVWFFLVLAPTSSVIPIADPAFEHRLYLPLAAVTVLGVWGGYEVTVALARRFDWPAATRSIVAVLALLSIVGLFTARTIARNFDYRSAIAIWTDTVAKRPANPRAHTNLGMAYLTDRRGDEALSQFYEAVRIDSSYGFGHLALAMALRMAGRSDEALPACRQAVRLPFPPGKPSDRPRAGR</sequence>
<dbReference type="Pfam" id="PF13432">
    <property type="entry name" value="TPR_16"/>
    <property type="match status" value="1"/>
</dbReference>
<dbReference type="PANTHER" id="PTHR44227">
    <property type="match status" value="1"/>
</dbReference>
<feature type="transmembrane region" description="Helical" evidence="4">
    <location>
        <begin position="372"/>
        <end position="391"/>
    </location>
</feature>
<evidence type="ECO:0000256" key="1">
    <source>
        <dbReference type="ARBA" id="ARBA00022737"/>
    </source>
</evidence>
<feature type="transmembrane region" description="Helical" evidence="4">
    <location>
        <begin position="341"/>
        <end position="360"/>
    </location>
</feature>
<evidence type="ECO:0000256" key="4">
    <source>
        <dbReference type="SAM" id="Phobius"/>
    </source>
</evidence>
<keyword evidence="4" id="KW-1133">Transmembrane helix</keyword>
<evidence type="ECO:0000313" key="7">
    <source>
        <dbReference type="Proteomes" id="UP000317716"/>
    </source>
</evidence>
<dbReference type="PANTHER" id="PTHR44227:SF3">
    <property type="entry name" value="PROTEIN O-MANNOSYL-TRANSFERASE TMTC4"/>
    <property type="match status" value="1"/>
</dbReference>
<dbReference type="SMART" id="SM00028">
    <property type="entry name" value="TPR"/>
    <property type="match status" value="2"/>
</dbReference>
<feature type="transmembrane region" description="Helical" evidence="4">
    <location>
        <begin position="210"/>
        <end position="226"/>
    </location>
</feature>
<dbReference type="InterPro" id="IPR011990">
    <property type="entry name" value="TPR-like_helical_dom_sf"/>
</dbReference>
<name>A0A538SZK0_UNCEI</name>
<evidence type="ECO:0000256" key="2">
    <source>
        <dbReference type="ARBA" id="ARBA00022803"/>
    </source>
</evidence>
<dbReference type="EMBL" id="VBOS01000149">
    <property type="protein sequence ID" value="TMQ56803.1"/>
    <property type="molecule type" value="Genomic_DNA"/>
</dbReference>
<feature type="domain" description="Glycosyltransferase RgtA/B/C/D-like" evidence="5">
    <location>
        <begin position="59"/>
        <end position="217"/>
    </location>
</feature>
<dbReference type="AlphaFoldDB" id="A0A538SZK0"/>
<organism evidence="6 7">
    <name type="scientific">Eiseniibacteriota bacterium</name>
    <dbReference type="NCBI Taxonomy" id="2212470"/>
    <lineage>
        <taxon>Bacteria</taxon>
        <taxon>Candidatus Eiseniibacteriota</taxon>
    </lineage>
</organism>
<feature type="transmembrane region" description="Helical" evidence="4">
    <location>
        <begin position="70"/>
        <end position="92"/>
    </location>
</feature>
<keyword evidence="4" id="KW-0812">Transmembrane</keyword>
<dbReference type="Pfam" id="PF13231">
    <property type="entry name" value="PMT_2"/>
    <property type="match status" value="1"/>
</dbReference>
<feature type="repeat" description="TPR" evidence="3">
    <location>
        <begin position="414"/>
        <end position="447"/>
    </location>
</feature>
<dbReference type="Proteomes" id="UP000317716">
    <property type="component" value="Unassembled WGS sequence"/>
</dbReference>